<accession>A0ABR2ET45</accession>
<keyword evidence="3" id="KW-1185">Reference proteome</keyword>
<evidence type="ECO:0000313" key="2">
    <source>
        <dbReference type="EMBL" id="KAK8564514.1"/>
    </source>
</evidence>
<protein>
    <submittedName>
        <fullName evidence="2">Uncharacterized protein</fullName>
    </submittedName>
</protein>
<organism evidence="2 3">
    <name type="scientific">Hibiscus sabdariffa</name>
    <name type="common">roselle</name>
    <dbReference type="NCBI Taxonomy" id="183260"/>
    <lineage>
        <taxon>Eukaryota</taxon>
        <taxon>Viridiplantae</taxon>
        <taxon>Streptophyta</taxon>
        <taxon>Embryophyta</taxon>
        <taxon>Tracheophyta</taxon>
        <taxon>Spermatophyta</taxon>
        <taxon>Magnoliopsida</taxon>
        <taxon>eudicotyledons</taxon>
        <taxon>Gunneridae</taxon>
        <taxon>Pentapetalae</taxon>
        <taxon>rosids</taxon>
        <taxon>malvids</taxon>
        <taxon>Malvales</taxon>
        <taxon>Malvaceae</taxon>
        <taxon>Malvoideae</taxon>
        <taxon>Hibiscus</taxon>
    </lineage>
</organism>
<gene>
    <name evidence="2" type="ORF">V6N12_036637</name>
</gene>
<proteinExistence type="predicted"/>
<evidence type="ECO:0000256" key="1">
    <source>
        <dbReference type="SAM" id="MobiDB-lite"/>
    </source>
</evidence>
<sequence length="102" mass="10582">MSMSYVVGLHTNVGMLDGQPTRLQSNDERLGASNSGSGHELDNLVTAADVRPTVTVSRNGAELSMAQPFRTEGSSSDVNALVTHVSSSDRISSGGALCQSDS</sequence>
<comment type="caution">
    <text evidence="2">The sequence shown here is derived from an EMBL/GenBank/DDBJ whole genome shotgun (WGS) entry which is preliminary data.</text>
</comment>
<evidence type="ECO:0000313" key="3">
    <source>
        <dbReference type="Proteomes" id="UP001472677"/>
    </source>
</evidence>
<dbReference type="EMBL" id="JBBPBM010000011">
    <property type="protein sequence ID" value="KAK8564514.1"/>
    <property type="molecule type" value="Genomic_DNA"/>
</dbReference>
<name>A0ABR2ET45_9ROSI</name>
<reference evidence="2 3" key="1">
    <citation type="journal article" date="2024" name="G3 (Bethesda)">
        <title>Genome assembly of Hibiscus sabdariffa L. provides insights into metabolisms of medicinal natural products.</title>
        <authorList>
            <person name="Kim T."/>
        </authorList>
    </citation>
    <scope>NUCLEOTIDE SEQUENCE [LARGE SCALE GENOMIC DNA]</scope>
    <source>
        <strain evidence="2">TK-2024</strain>
        <tissue evidence="2">Old leaves</tissue>
    </source>
</reference>
<dbReference type="Proteomes" id="UP001472677">
    <property type="component" value="Unassembled WGS sequence"/>
</dbReference>
<feature type="region of interest" description="Disordered" evidence="1">
    <location>
        <begin position="14"/>
        <end position="44"/>
    </location>
</feature>